<comment type="caution">
    <text evidence="7">The sequence shown here is derived from an EMBL/GenBank/DDBJ whole genome shotgun (WGS) entry which is preliminary data.</text>
</comment>
<evidence type="ECO:0000313" key="8">
    <source>
        <dbReference type="Proteomes" id="UP000243217"/>
    </source>
</evidence>
<feature type="domain" description="Nucleoporin Nup54 alpha-helical" evidence="5">
    <location>
        <begin position="437"/>
        <end position="573"/>
    </location>
</feature>
<feature type="compositionally biased region" description="Polar residues" evidence="4">
    <location>
        <begin position="236"/>
        <end position="245"/>
    </location>
</feature>
<gene>
    <name evidence="7" type="ORF">THRCLA_06748</name>
</gene>
<dbReference type="Pfam" id="PF13874">
    <property type="entry name" value="Nup54"/>
    <property type="match status" value="1"/>
</dbReference>
<dbReference type="GO" id="GO:0036228">
    <property type="term" value="P:protein localization to nuclear inner membrane"/>
    <property type="evidence" value="ECO:0007669"/>
    <property type="project" value="TreeGrafter"/>
</dbReference>
<dbReference type="PANTHER" id="PTHR13000">
    <property type="entry name" value="NUCLEOPORIN P54"/>
    <property type="match status" value="1"/>
</dbReference>
<dbReference type="Pfam" id="PF25790">
    <property type="entry name" value="BCD1"/>
    <property type="match status" value="1"/>
</dbReference>
<comment type="subcellular location">
    <subcellularLocation>
        <location evidence="1">Nucleus</location>
    </subcellularLocation>
</comment>
<dbReference type="GO" id="GO:0017056">
    <property type="term" value="F:structural constituent of nuclear pore"/>
    <property type="evidence" value="ECO:0007669"/>
    <property type="project" value="TreeGrafter"/>
</dbReference>
<evidence type="ECO:0000256" key="1">
    <source>
        <dbReference type="ARBA" id="ARBA00004123"/>
    </source>
</evidence>
<dbReference type="GO" id="GO:0044613">
    <property type="term" value="C:nuclear pore central transport channel"/>
    <property type="evidence" value="ECO:0007669"/>
    <property type="project" value="TreeGrafter"/>
</dbReference>
<accession>A0A1V9ZK41</accession>
<organism evidence="7 8">
    <name type="scientific">Thraustotheca clavata</name>
    <dbReference type="NCBI Taxonomy" id="74557"/>
    <lineage>
        <taxon>Eukaryota</taxon>
        <taxon>Sar</taxon>
        <taxon>Stramenopiles</taxon>
        <taxon>Oomycota</taxon>
        <taxon>Saprolegniomycetes</taxon>
        <taxon>Saprolegniales</taxon>
        <taxon>Achlyaceae</taxon>
        <taxon>Thraustotheca</taxon>
    </lineage>
</organism>
<dbReference type="GO" id="GO:0006999">
    <property type="term" value="P:nuclear pore organization"/>
    <property type="evidence" value="ECO:0007669"/>
    <property type="project" value="TreeGrafter"/>
</dbReference>
<dbReference type="EMBL" id="JNBS01001861">
    <property type="protein sequence ID" value="OQR98346.1"/>
    <property type="molecule type" value="Genomic_DNA"/>
</dbReference>
<keyword evidence="8" id="KW-1185">Reference proteome</keyword>
<evidence type="ECO:0000259" key="6">
    <source>
        <dbReference type="Pfam" id="PF25790"/>
    </source>
</evidence>
<reference evidence="7 8" key="1">
    <citation type="journal article" date="2014" name="Genome Biol. Evol.">
        <title>The secreted proteins of Achlya hypogyna and Thraustotheca clavata identify the ancestral oomycete secretome and reveal gene acquisitions by horizontal gene transfer.</title>
        <authorList>
            <person name="Misner I."/>
            <person name="Blouin N."/>
            <person name="Leonard G."/>
            <person name="Richards T.A."/>
            <person name="Lane C.E."/>
        </authorList>
    </citation>
    <scope>NUCLEOTIDE SEQUENCE [LARGE SCALE GENOMIC DNA]</scope>
    <source>
        <strain evidence="7 8">ATCC 34112</strain>
    </source>
</reference>
<dbReference type="InterPro" id="IPR057721">
    <property type="entry name" value="BCD1_alpha/beta"/>
</dbReference>
<feature type="region of interest" description="Disordered" evidence="4">
    <location>
        <begin position="231"/>
        <end position="253"/>
    </location>
</feature>
<name>A0A1V9ZK41_9STRA</name>
<evidence type="ECO:0000256" key="2">
    <source>
        <dbReference type="ARBA" id="ARBA00022448"/>
    </source>
</evidence>
<dbReference type="STRING" id="74557.A0A1V9ZK41"/>
<feature type="region of interest" description="Disordered" evidence="4">
    <location>
        <begin position="276"/>
        <end position="330"/>
    </location>
</feature>
<keyword evidence="3" id="KW-0539">Nucleus</keyword>
<evidence type="ECO:0000256" key="3">
    <source>
        <dbReference type="ARBA" id="ARBA00023242"/>
    </source>
</evidence>
<keyword evidence="2" id="KW-0813">Transport</keyword>
<evidence type="ECO:0000256" key="4">
    <source>
        <dbReference type="SAM" id="MobiDB-lite"/>
    </source>
</evidence>
<protein>
    <submittedName>
        <fullName evidence="7">Carbohydrate-binding protein</fullName>
    </submittedName>
</protein>
<dbReference type="InterPro" id="IPR024864">
    <property type="entry name" value="Nup54/Nup57/Nup44"/>
</dbReference>
<dbReference type="GO" id="GO:0006607">
    <property type="term" value="P:NLS-bearing protein import into nucleus"/>
    <property type="evidence" value="ECO:0007669"/>
    <property type="project" value="TreeGrafter"/>
</dbReference>
<feature type="region of interest" description="Disordered" evidence="4">
    <location>
        <begin position="19"/>
        <end position="40"/>
    </location>
</feature>
<dbReference type="InterPro" id="IPR025712">
    <property type="entry name" value="Nup54_alpha-helical_dom"/>
</dbReference>
<dbReference type="Gene3D" id="1.20.5.490">
    <property type="entry name" value="Single helix bin"/>
    <property type="match status" value="1"/>
</dbReference>
<evidence type="ECO:0000313" key="7">
    <source>
        <dbReference type="EMBL" id="OQR98346.1"/>
    </source>
</evidence>
<dbReference type="OrthoDB" id="6162375at2759"/>
<sequence>MLISQAEIAQSTSTINDLVKQTAPPKGGHKNRKSKANPELPSNWLARFPAQWQNFVKKATKHGVDVSLLAPGMSKRNANTSSLHGSIIHWRIELHFINLIPPVKLIQSHWNEEKTLNEFLDDALSIRLENANIRSQLKPYMKHNRSNWLFLLRKEFISASTPQYYVIAPEKSLSENFHAMFGAFGGQTAAQPASTGFSFGAPAAGAVPASTPSTGSSGFSFGGSTPSFGGFGATSNPSSQATTANSSTFSFGSAAPSSTPSSSGFSFGSTPSTTPASSGFSFGGNTSTPAASTTPSTGFSFGGASTTPSTAPTTSFPFGNTTTAPATGGFGAPAAGTSTFSFGNNAAKPSMFGGFGATTPAQQPASGLFQLGAATSNAFQPNNSTTNALAAATSAAANSPMESLTGIRMAYMDPQQSRFKHMFYNAVDPAQKHLYVRPAHISEKLWTQAQRDNPDPANCVPAPVIGFKELSTRIKLQQEHADKFATYADDMVTQVKEMEKSSRETDVKLAQCRHQHVALFHRLIKLMRKLEVFKNLRKPLHQDEVRLFATLKKIASLLDNPTQFKARMNELMALQAMLKDKPMDEADEGKLSDHDLQLVFGIMNRQRQGLEHVTKVLTQDLRDVEIMQKALADDC</sequence>
<dbReference type="Proteomes" id="UP000243217">
    <property type="component" value="Unassembled WGS sequence"/>
</dbReference>
<dbReference type="AlphaFoldDB" id="A0A1V9ZK41"/>
<proteinExistence type="predicted"/>
<feature type="domain" description="BCD1 alpha/beta" evidence="6">
    <location>
        <begin position="54"/>
        <end position="177"/>
    </location>
</feature>
<evidence type="ECO:0000259" key="5">
    <source>
        <dbReference type="Pfam" id="PF13874"/>
    </source>
</evidence>
<dbReference type="PANTHER" id="PTHR13000:SF0">
    <property type="entry name" value="NUCLEOPORIN P54"/>
    <property type="match status" value="1"/>
</dbReference>